<feature type="compositionally biased region" description="Basic and acidic residues" evidence="1">
    <location>
        <begin position="200"/>
        <end position="218"/>
    </location>
</feature>
<feature type="compositionally biased region" description="Basic and acidic residues" evidence="1">
    <location>
        <begin position="255"/>
        <end position="271"/>
    </location>
</feature>
<feature type="region of interest" description="Disordered" evidence="1">
    <location>
        <begin position="179"/>
        <end position="220"/>
    </location>
</feature>
<protein>
    <submittedName>
        <fullName evidence="2">Uncharacterized protein</fullName>
    </submittedName>
</protein>
<feature type="compositionally biased region" description="Basic residues" evidence="1">
    <location>
        <begin position="179"/>
        <end position="193"/>
    </location>
</feature>
<name>A0AAD2D9N2_EUPCR</name>
<sequence length="436" mass="49464">MKKIRNSDLSKISKTIRRSRMIYTKFLKEKPNKFRFTIKKSSASESKKSIGSLGAKIMNDSKLKEKVTKIIKKGIFEKIIALRKGMNKLKSERKGSLFKINEQIESVSTPISPKSLSGPKKSGFQSREKIPDDSLNGSYQSSVHADSLPDNSGLMSRLKSTPNSRKFSQHLKIIITNKVNKKKSSVARLRPSKKNNSCKSLHEAGQKDLKNPQHQESRRHTKYNFSKLNIIESPMVKLADGDEMNEDKEFHLSTHKLEPEALPKPQLEKSRNHSSAKKRIISTMKNKRLFAKVHKMQNLAPSRLISKSNLSALSIAKKTCKDFNSTALSMSTARPFRNTSSYFTRNIGSKCTSRSSIKVELEKVLRRITKKRNWTARRSRRALKGRTGSKISAGTGQPLQFEVADKARHTKPPHCISELERVYVHGFHEPILNCIP</sequence>
<proteinExistence type="predicted"/>
<dbReference type="Proteomes" id="UP001295684">
    <property type="component" value="Unassembled WGS sequence"/>
</dbReference>
<feature type="region of interest" description="Disordered" evidence="1">
    <location>
        <begin position="255"/>
        <end position="277"/>
    </location>
</feature>
<organism evidence="2 3">
    <name type="scientific">Euplotes crassus</name>
    <dbReference type="NCBI Taxonomy" id="5936"/>
    <lineage>
        <taxon>Eukaryota</taxon>
        <taxon>Sar</taxon>
        <taxon>Alveolata</taxon>
        <taxon>Ciliophora</taxon>
        <taxon>Intramacronucleata</taxon>
        <taxon>Spirotrichea</taxon>
        <taxon>Hypotrichia</taxon>
        <taxon>Euplotida</taxon>
        <taxon>Euplotidae</taxon>
        <taxon>Moneuplotes</taxon>
    </lineage>
</organism>
<feature type="compositionally biased region" description="Low complexity" evidence="1">
    <location>
        <begin position="112"/>
        <end position="123"/>
    </location>
</feature>
<dbReference type="EMBL" id="CAMPGE010028656">
    <property type="protein sequence ID" value="CAI2386167.1"/>
    <property type="molecule type" value="Genomic_DNA"/>
</dbReference>
<feature type="region of interest" description="Disordered" evidence="1">
    <location>
        <begin position="376"/>
        <end position="395"/>
    </location>
</feature>
<dbReference type="AlphaFoldDB" id="A0AAD2D9N2"/>
<comment type="caution">
    <text evidence="2">The sequence shown here is derived from an EMBL/GenBank/DDBJ whole genome shotgun (WGS) entry which is preliminary data.</text>
</comment>
<feature type="region of interest" description="Disordered" evidence="1">
    <location>
        <begin position="109"/>
        <end position="165"/>
    </location>
</feature>
<evidence type="ECO:0000313" key="3">
    <source>
        <dbReference type="Proteomes" id="UP001295684"/>
    </source>
</evidence>
<accession>A0AAD2D9N2</accession>
<evidence type="ECO:0000256" key="1">
    <source>
        <dbReference type="SAM" id="MobiDB-lite"/>
    </source>
</evidence>
<gene>
    <name evidence="2" type="ORF">ECRASSUSDP1_LOCUS27771</name>
</gene>
<feature type="compositionally biased region" description="Polar residues" evidence="1">
    <location>
        <begin position="135"/>
        <end position="165"/>
    </location>
</feature>
<evidence type="ECO:0000313" key="2">
    <source>
        <dbReference type="EMBL" id="CAI2386167.1"/>
    </source>
</evidence>
<reference evidence="2" key="1">
    <citation type="submission" date="2023-07" db="EMBL/GenBank/DDBJ databases">
        <authorList>
            <consortium name="AG Swart"/>
            <person name="Singh M."/>
            <person name="Singh A."/>
            <person name="Seah K."/>
            <person name="Emmerich C."/>
        </authorList>
    </citation>
    <scope>NUCLEOTIDE SEQUENCE</scope>
    <source>
        <strain evidence="2">DP1</strain>
    </source>
</reference>
<keyword evidence="3" id="KW-1185">Reference proteome</keyword>